<comment type="catalytic activity">
    <reaction evidence="1">
        <text>a beta-lactam + H2O = a substituted beta-amino acid</text>
        <dbReference type="Rhea" id="RHEA:20401"/>
        <dbReference type="ChEBI" id="CHEBI:15377"/>
        <dbReference type="ChEBI" id="CHEBI:35627"/>
        <dbReference type="ChEBI" id="CHEBI:140347"/>
        <dbReference type="EC" id="3.5.2.6"/>
    </reaction>
</comment>
<feature type="signal peptide" evidence="4">
    <location>
        <begin position="1"/>
        <end position="23"/>
    </location>
</feature>
<dbReference type="Pfam" id="PF13354">
    <property type="entry name" value="Beta-lactamase2"/>
    <property type="match status" value="2"/>
</dbReference>
<evidence type="ECO:0000313" key="6">
    <source>
        <dbReference type="EMBL" id="SEQ04572.1"/>
    </source>
</evidence>
<feature type="domain" description="Beta-lactamase class A catalytic" evidence="5">
    <location>
        <begin position="50"/>
        <end position="162"/>
    </location>
</feature>
<dbReference type="InterPro" id="IPR012338">
    <property type="entry name" value="Beta-lactam/transpept-like"/>
</dbReference>
<dbReference type="Gene3D" id="3.40.710.10">
    <property type="entry name" value="DD-peptidase/beta-lactamase superfamily"/>
    <property type="match status" value="1"/>
</dbReference>
<comment type="caution">
    <text evidence="6">The sequence shown here is derived from an EMBL/GenBank/DDBJ whole genome shotgun (WGS) entry which is preliminary data.</text>
</comment>
<dbReference type="Proteomes" id="UP000198512">
    <property type="component" value="Unassembled WGS sequence"/>
</dbReference>
<sequence length="357" mass="38336">MLHRLTAWRHLAVAFTLSSNAVAALEPPTWPDYLLEQLAQIDAQSPGELGVYVKDLHSQRIVAYQADEPWYLASTVKVPIAIAVLQAAMAGTIHLDSPLTLAAEDYVDGAGSSNARPVGSRVAVRTLLEQMIIYSDNTASDRLIRLVGLDAVNQVARNLAGDQPLFAITTLAGVRRQIYSQWHPNAQQLAGQDFLQIRHASGSRKAAVARQLGLAEADLQPISLDQAYQAYYAGGANSAHLTALAEVLEGLADGRALDAAHTDYLLGLMRQVQTGNQRIRAGLPAATPYAQKTGTQRARACDAGLIEPPARQGQAPVLVVACVRGDLSMARSERSLRQVGEALTRSGLLKPMDGNNR</sequence>
<keyword evidence="7" id="KW-1185">Reference proteome</keyword>
<dbReference type="PANTHER" id="PTHR35333">
    <property type="entry name" value="BETA-LACTAMASE"/>
    <property type="match status" value="1"/>
</dbReference>
<accession>A0ABY1B660</accession>
<organism evidence="6 7">
    <name type="scientific">Pseudomonas cuatrocienegasensis</name>
    <dbReference type="NCBI Taxonomy" id="543360"/>
    <lineage>
        <taxon>Bacteria</taxon>
        <taxon>Pseudomonadati</taxon>
        <taxon>Pseudomonadota</taxon>
        <taxon>Gammaproteobacteria</taxon>
        <taxon>Pseudomonadales</taxon>
        <taxon>Pseudomonadaceae</taxon>
        <taxon>Pseudomonas</taxon>
    </lineage>
</organism>
<feature type="chain" id="PRO_5046720717" description="beta-lactamase" evidence="4">
    <location>
        <begin position="24"/>
        <end position="357"/>
    </location>
</feature>
<protein>
    <recommendedName>
        <fullName evidence="3">beta-lactamase</fullName>
        <ecNumber evidence="3">3.5.2.6</ecNumber>
    </recommendedName>
</protein>
<dbReference type="EC" id="3.5.2.6" evidence="3"/>
<dbReference type="SUPFAM" id="SSF56601">
    <property type="entry name" value="beta-lactamase/transpeptidase-like"/>
    <property type="match status" value="1"/>
</dbReference>
<dbReference type="PANTHER" id="PTHR35333:SF3">
    <property type="entry name" value="BETA-LACTAMASE-TYPE TRANSPEPTIDASE FOLD CONTAINING PROTEIN"/>
    <property type="match status" value="1"/>
</dbReference>
<name>A0ABY1B660_9PSED</name>
<evidence type="ECO:0000256" key="2">
    <source>
        <dbReference type="ARBA" id="ARBA00009009"/>
    </source>
</evidence>
<dbReference type="InterPro" id="IPR000871">
    <property type="entry name" value="Beta-lactam_class-A"/>
</dbReference>
<feature type="domain" description="Beta-lactamase class A catalytic" evidence="5">
    <location>
        <begin position="205"/>
        <end position="320"/>
    </location>
</feature>
<evidence type="ECO:0000259" key="5">
    <source>
        <dbReference type="Pfam" id="PF13354"/>
    </source>
</evidence>
<evidence type="ECO:0000256" key="3">
    <source>
        <dbReference type="ARBA" id="ARBA00012865"/>
    </source>
</evidence>
<proteinExistence type="inferred from homology"/>
<keyword evidence="4" id="KW-0732">Signal</keyword>
<dbReference type="EMBL" id="FOFP01000003">
    <property type="protein sequence ID" value="SEQ04572.1"/>
    <property type="molecule type" value="Genomic_DNA"/>
</dbReference>
<reference evidence="6 7" key="1">
    <citation type="submission" date="2016-10" db="EMBL/GenBank/DDBJ databases">
        <authorList>
            <person name="Varghese N."/>
            <person name="Submissions S."/>
        </authorList>
    </citation>
    <scope>NUCLEOTIDE SEQUENCE [LARGE SCALE GENOMIC DNA]</scope>
    <source>
        <strain evidence="6 7">CIP 109853</strain>
    </source>
</reference>
<dbReference type="RefSeq" id="WP_069516331.1">
    <property type="nucleotide sequence ID" value="NZ_FOFP01000003.1"/>
</dbReference>
<comment type="similarity">
    <text evidence="2">Belongs to the class-A beta-lactamase family.</text>
</comment>
<gene>
    <name evidence="6" type="ORF">SAMN05216600_10385</name>
</gene>
<dbReference type="InterPro" id="IPR045155">
    <property type="entry name" value="Beta-lactam_cat"/>
</dbReference>
<evidence type="ECO:0000313" key="7">
    <source>
        <dbReference type="Proteomes" id="UP000198512"/>
    </source>
</evidence>
<evidence type="ECO:0000256" key="4">
    <source>
        <dbReference type="SAM" id="SignalP"/>
    </source>
</evidence>
<dbReference type="PRINTS" id="PR00118">
    <property type="entry name" value="BLACTAMASEA"/>
</dbReference>
<evidence type="ECO:0000256" key="1">
    <source>
        <dbReference type="ARBA" id="ARBA00001526"/>
    </source>
</evidence>